<protein>
    <recommendedName>
        <fullName evidence="11">GPI transamidase subunit PIG-U</fullName>
    </recommendedName>
</protein>
<evidence type="ECO:0000256" key="8">
    <source>
        <dbReference type="ARBA" id="ARBA00023136"/>
    </source>
</evidence>
<dbReference type="EMBL" id="FN654340">
    <property type="protein sequence ID" value="CBY32236.1"/>
    <property type="molecule type" value="Genomic_DNA"/>
</dbReference>
<evidence type="ECO:0000256" key="4">
    <source>
        <dbReference type="ARBA" id="ARBA00022502"/>
    </source>
</evidence>
<evidence type="ECO:0000256" key="9">
    <source>
        <dbReference type="SAM" id="Phobius"/>
    </source>
</evidence>
<evidence type="ECO:0000256" key="2">
    <source>
        <dbReference type="ARBA" id="ARBA00004687"/>
    </source>
</evidence>
<keyword evidence="6" id="KW-0256">Endoplasmic reticulum</keyword>
<dbReference type="AlphaFoldDB" id="E4Y9J9"/>
<dbReference type="GO" id="GO:0042765">
    <property type="term" value="C:GPI-anchor transamidase complex"/>
    <property type="evidence" value="ECO:0007669"/>
    <property type="project" value="InterPro"/>
</dbReference>
<evidence type="ECO:0000256" key="7">
    <source>
        <dbReference type="ARBA" id="ARBA00022989"/>
    </source>
</evidence>
<proteinExistence type="inferred from homology"/>
<keyword evidence="7 9" id="KW-1133">Transmembrane helix</keyword>
<organism evidence="10">
    <name type="scientific">Oikopleura dioica</name>
    <name type="common">Tunicate</name>
    <dbReference type="NCBI Taxonomy" id="34765"/>
    <lineage>
        <taxon>Eukaryota</taxon>
        <taxon>Metazoa</taxon>
        <taxon>Chordata</taxon>
        <taxon>Tunicata</taxon>
        <taxon>Appendicularia</taxon>
        <taxon>Copelata</taxon>
        <taxon>Oikopleuridae</taxon>
        <taxon>Oikopleura</taxon>
    </lineage>
</organism>
<feature type="transmembrane region" description="Helical" evidence="9">
    <location>
        <begin position="72"/>
        <end position="93"/>
    </location>
</feature>
<dbReference type="InterPro" id="IPR009600">
    <property type="entry name" value="PIG-U"/>
</dbReference>
<dbReference type="Pfam" id="PF06728">
    <property type="entry name" value="PIG-U"/>
    <property type="match status" value="1"/>
</dbReference>
<comment type="similarity">
    <text evidence="3">Belongs to the PIGU family.</text>
</comment>
<evidence type="ECO:0000256" key="3">
    <source>
        <dbReference type="ARBA" id="ARBA00010026"/>
    </source>
</evidence>
<gene>
    <name evidence="10" type="ORF">GSOID_T00030654001</name>
</gene>
<feature type="transmembrane region" description="Helical" evidence="9">
    <location>
        <begin position="183"/>
        <end position="203"/>
    </location>
</feature>
<feature type="transmembrane region" description="Helical" evidence="9">
    <location>
        <begin position="105"/>
        <end position="129"/>
    </location>
</feature>
<dbReference type="UniPathway" id="UPA00196"/>
<dbReference type="Proteomes" id="UP000011014">
    <property type="component" value="Unassembled WGS sequence"/>
</dbReference>
<dbReference type="GO" id="GO:0006506">
    <property type="term" value="P:GPI anchor biosynthetic process"/>
    <property type="evidence" value="ECO:0007669"/>
    <property type="project" value="UniProtKB-UniPathway"/>
</dbReference>
<dbReference type="GO" id="GO:0016255">
    <property type="term" value="P:attachment of GPI anchor to protein"/>
    <property type="evidence" value="ECO:0007669"/>
    <property type="project" value="InterPro"/>
</dbReference>
<accession>E4Y9J9</accession>
<sequence length="289" mass="32977">MESKSRKRTAFKNLGIFSLGIILRLAALSFNLQDRPELNSPSQSYSQISEERYSANQSFIAKSLKYFLQTDLSWVFFLSFVDFVTSYTLSYGAGNYSRKNNDDNATLLAWCYLNPIALLSAGGCSAGIISNALLTCLWNCSIKEKDFTGSLLLVLCTADRLYPVQLIIPILLLKPTLLSKAKYVLLVVFWTTLLVFFIGPEMFSNWNVIFNLTIYEPGLNCSWYMLIELFDHFREFFVQILQVNAFCYVLPLCARYETPTVIKYLIPLISVITPYATLRQGLIISEVFY</sequence>
<dbReference type="PANTHER" id="PTHR13121">
    <property type="entry name" value="GPI TRANSAMIDASE COMPONENT PIG-U"/>
    <property type="match status" value="1"/>
</dbReference>
<evidence type="ECO:0000256" key="6">
    <source>
        <dbReference type="ARBA" id="ARBA00022824"/>
    </source>
</evidence>
<evidence type="ECO:0000256" key="5">
    <source>
        <dbReference type="ARBA" id="ARBA00022692"/>
    </source>
</evidence>
<reference evidence="10" key="1">
    <citation type="journal article" date="2010" name="Science">
        <title>Plasticity of animal genome architecture unmasked by rapid evolution of a pelagic tunicate.</title>
        <authorList>
            <person name="Denoeud F."/>
            <person name="Henriet S."/>
            <person name="Mungpakdee S."/>
            <person name="Aury J.M."/>
            <person name="Da Silva C."/>
            <person name="Brinkmann H."/>
            <person name="Mikhaleva J."/>
            <person name="Olsen L.C."/>
            <person name="Jubin C."/>
            <person name="Canestro C."/>
            <person name="Bouquet J.M."/>
            <person name="Danks G."/>
            <person name="Poulain J."/>
            <person name="Campsteijn C."/>
            <person name="Adamski M."/>
            <person name="Cross I."/>
            <person name="Yadetie F."/>
            <person name="Muffato M."/>
            <person name="Louis A."/>
            <person name="Butcher S."/>
            <person name="Tsagkogeorga G."/>
            <person name="Konrad A."/>
            <person name="Singh S."/>
            <person name="Jensen M.F."/>
            <person name="Cong E.H."/>
            <person name="Eikeseth-Otteraa H."/>
            <person name="Noel B."/>
            <person name="Anthouard V."/>
            <person name="Porcel B.M."/>
            <person name="Kachouri-Lafond R."/>
            <person name="Nishino A."/>
            <person name="Ugolini M."/>
            <person name="Chourrout P."/>
            <person name="Nishida H."/>
            <person name="Aasland R."/>
            <person name="Huzurbazar S."/>
            <person name="Westhof E."/>
            <person name="Delsuc F."/>
            <person name="Lehrach H."/>
            <person name="Reinhardt R."/>
            <person name="Weissenbach J."/>
            <person name="Roy S.W."/>
            <person name="Artiguenave F."/>
            <person name="Postlethwait J.H."/>
            <person name="Manak J.R."/>
            <person name="Thompson E.M."/>
            <person name="Jaillon O."/>
            <person name="Du Pasquier L."/>
            <person name="Boudinot P."/>
            <person name="Liberles D.A."/>
            <person name="Volff J.N."/>
            <person name="Philippe H."/>
            <person name="Lenhard B."/>
            <person name="Roest Crollius H."/>
            <person name="Wincker P."/>
            <person name="Chourrout D."/>
        </authorList>
    </citation>
    <scope>NUCLEOTIDE SEQUENCE [LARGE SCALE GENOMIC DNA]</scope>
</reference>
<name>E4Y9J9_OIKDI</name>
<keyword evidence="4" id="KW-0337">GPI-anchor biosynthesis</keyword>
<comment type="subcellular location">
    <subcellularLocation>
        <location evidence="1">Endoplasmic reticulum membrane</location>
        <topology evidence="1">Multi-pass membrane protein</topology>
    </subcellularLocation>
</comment>
<evidence type="ECO:0000256" key="1">
    <source>
        <dbReference type="ARBA" id="ARBA00004477"/>
    </source>
</evidence>
<evidence type="ECO:0000313" key="10">
    <source>
        <dbReference type="EMBL" id="CBY32236.1"/>
    </source>
</evidence>
<keyword evidence="5 9" id="KW-0812">Transmembrane</keyword>
<dbReference type="PANTHER" id="PTHR13121:SF0">
    <property type="entry name" value="PHOSPHATIDYLINOSITOL GLYCAN ANCHOR BIOSYNTHESIS CLASS U PROTEIN"/>
    <property type="match status" value="1"/>
</dbReference>
<evidence type="ECO:0008006" key="11">
    <source>
        <dbReference type="Google" id="ProtNLM"/>
    </source>
</evidence>
<feature type="transmembrane region" description="Helical" evidence="9">
    <location>
        <begin position="12"/>
        <end position="32"/>
    </location>
</feature>
<keyword evidence="8 9" id="KW-0472">Membrane</keyword>
<comment type="pathway">
    <text evidence="2">Glycolipid biosynthesis; glycosylphosphatidylinositol-anchor biosynthesis.</text>
</comment>